<dbReference type="AlphaFoldDB" id="A0A8X6UVS9"/>
<accession>A0A8X6UVS9</accession>
<proteinExistence type="predicted"/>
<feature type="domain" description="ISXO2-like transposase" evidence="1">
    <location>
        <begin position="146"/>
        <end position="282"/>
    </location>
</feature>
<reference evidence="2" key="1">
    <citation type="submission" date="2020-08" db="EMBL/GenBank/DDBJ databases">
        <title>Multicomponent nature underlies the extraordinary mechanical properties of spider dragline silk.</title>
        <authorList>
            <person name="Kono N."/>
            <person name="Nakamura H."/>
            <person name="Mori M."/>
            <person name="Yoshida Y."/>
            <person name="Ohtoshi R."/>
            <person name="Malay A.D."/>
            <person name="Moran D.A.P."/>
            <person name="Tomita M."/>
            <person name="Numata K."/>
            <person name="Arakawa K."/>
        </authorList>
    </citation>
    <scope>NUCLEOTIDE SEQUENCE</scope>
</reference>
<organism evidence="2 3">
    <name type="scientific">Trichonephila clavipes</name>
    <name type="common">Golden silk orbweaver</name>
    <name type="synonym">Nephila clavipes</name>
    <dbReference type="NCBI Taxonomy" id="2585209"/>
    <lineage>
        <taxon>Eukaryota</taxon>
        <taxon>Metazoa</taxon>
        <taxon>Ecdysozoa</taxon>
        <taxon>Arthropoda</taxon>
        <taxon>Chelicerata</taxon>
        <taxon>Arachnida</taxon>
        <taxon>Araneae</taxon>
        <taxon>Araneomorphae</taxon>
        <taxon>Entelegynae</taxon>
        <taxon>Araneoidea</taxon>
        <taxon>Nephilidae</taxon>
        <taxon>Trichonephila</taxon>
    </lineage>
</organism>
<sequence>MACERKLVESEATTGFFVLLGTKGKKETLEWCMKANLIASHYECPKCKKNMRLQERKGTVDGYEWRCRNQSKDNRHDVVRSVRKDTWFSESKLAITIILRSTRYWFGKSMNAFVVNDLKVNKNTVVDWYMFCREVCMLACVKESEKLGGVGEIVEIDESLFGKMKYGKGRRVNGKWVFGGVQRESNKCFFRVVESRTKEELLKVIHEWILPGTTIISDCWKVYDCLSDEGYVHLRVNHSLTFVDPETGAHTNSIEGSWSAIKKGLHKAHVKGQFDSYLTEYMW</sequence>
<dbReference type="InterPro" id="IPR053164">
    <property type="entry name" value="IS1016-like_transposase"/>
</dbReference>
<gene>
    <name evidence="2" type="primary">X975_03759</name>
    <name evidence="2" type="ORF">TNCV_3710851</name>
</gene>
<dbReference type="PANTHER" id="PTHR47163">
    <property type="entry name" value="DDE_TNP_IS1595 DOMAIN-CONTAINING PROTEIN"/>
    <property type="match status" value="1"/>
</dbReference>
<dbReference type="PANTHER" id="PTHR47163:SF2">
    <property type="entry name" value="SI:DKEY-17M8.2"/>
    <property type="match status" value="1"/>
</dbReference>
<evidence type="ECO:0000313" key="2">
    <source>
        <dbReference type="EMBL" id="GFX89653.1"/>
    </source>
</evidence>
<dbReference type="Pfam" id="PF12762">
    <property type="entry name" value="DDE_Tnp_IS1595"/>
    <property type="match status" value="1"/>
</dbReference>
<name>A0A8X6UVS9_TRICX</name>
<protein>
    <submittedName>
        <fullName evidence="2">Mitotic-spindle organizing protein 2A</fullName>
    </submittedName>
</protein>
<evidence type="ECO:0000259" key="1">
    <source>
        <dbReference type="SMART" id="SM01126"/>
    </source>
</evidence>
<dbReference type="EMBL" id="BMAU01021076">
    <property type="protein sequence ID" value="GFX89653.1"/>
    <property type="molecule type" value="Genomic_DNA"/>
</dbReference>
<evidence type="ECO:0000313" key="3">
    <source>
        <dbReference type="Proteomes" id="UP000887159"/>
    </source>
</evidence>
<keyword evidence="3" id="KW-1185">Reference proteome</keyword>
<dbReference type="InterPro" id="IPR024445">
    <property type="entry name" value="Tnp_ISXO2-like"/>
</dbReference>
<comment type="caution">
    <text evidence="2">The sequence shown here is derived from an EMBL/GenBank/DDBJ whole genome shotgun (WGS) entry which is preliminary data.</text>
</comment>
<dbReference type="SMART" id="SM01126">
    <property type="entry name" value="DDE_Tnp_IS1595"/>
    <property type="match status" value="1"/>
</dbReference>
<dbReference type="NCBIfam" id="NF033547">
    <property type="entry name" value="transpos_IS1595"/>
    <property type="match status" value="1"/>
</dbReference>
<dbReference type="Proteomes" id="UP000887159">
    <property type="component" value="Unassembled WGS sequence"/>
</dbReference>